<reference evidence="10 11" key="1">
    <citation type="submission" date="2020-10" db="EMBL/GenBank/DDBJ databases">
        <title>Sequencing the genomes of 1000 actinobacteria strains.</title>
        <authorList>
            <person name="Klenk H.-P."/>
        </authorList>
    </citation>
    <scope>NUCLEOTIDE SEQUENCE [LARGE SCALE GENOMIC DNA]</scope>
    <source>
        <strain evidence="10 11">DSM 15474</strain>
    </source>
</reference>
<evidence type="ECO:0000256" key="3">
    <source>
        <dbReference type="ARBA" id="ARBA00012438"/>
    </source>
</evidence>
<keyword evidence="7" id="KW-0902">Two-component regulatory system</keyword>
<dbReference type="InterPro" id="IPR036097">
    <property type="entry name" value="HisK_dim/P_sf"/>
</dbReference>
<evidence type="ECO:0000256" key="2">
    <source>
        <dbReference type="ARBA" id="ARBA00004236"/>
    </source>
</evidence>
<keyword evidence="8" id="KW-0812">Transmembrane</keyword>
<keyword evidence="11" id="KW-1185">Reference proteome</keyword>
<dbReference type="SMART" id="SM00387">
    <property type="entry name" value="HATPase_c"/>
    <property type="match status" value="1"/>
</dbReference>
<feature type="transmembrane region" description="Helical" evidence="8">
    <location>
        <begin position="155"/>
        <end position="173"/>
    </location>
</feature>
<dbReference type="CDD" id="cd00082">
    <property type="entry name" value="HisKA"/>
    <property type="match status" value="1"/>
</dbReference>
<comment type="catalytic activity">
    <reaction evidence="1">
        <text>ATP + protein L-histidine = ADP + protein N-phospho-L-histidine.</text>
        <dbReference type="EC" id="2.7.13.3"/>
    </reaction>
</comment>
<dbReference type="Gene3D" id="3.30.565.10">
    <property type="entry name" value="Histidine kinase-like ATPase, C-terminal domain"/>
    <property type="match status" value="1"/>
</dbReference>
<dbReference type="Proteomes" id="UP000636579">
    <property type="component" value="Unassembled WGS sequence"/>
</dbReference>
<dbReference type="PROSITE" id="PS50109">
    <property type="entry name" value="HIS_KIN"/>
    <property type="match status" value="1"/>
</dbReference>
<dbReference type="Pfam" id="PF08448">
    <property type="entry name" value="PAS_4"/>
    <property type="match status" value="1"/>
</dbReference>
<sequence length="568" mass="60944">MTRIGTFVGALLYHSSGKSFAIVQQLTFLAVLAVPVLALAIYEPETTSWPGVALGLGLLLVATAVVVFAPRQGLPRSLEWVVPVTSILACGICRIATYPDGAVISTLSLVPALWLVVRFRNSGAAIAVLMVILTITLPSLIMLQEPLNMASFSRYTVLPVALALMSIAVIGILQRMEASRSEMERALAGELKMKNQRERTDRLLREVGENLNVGVLVMDAQGNDLMTNRAQREIHAVVSPEANPDPTEAGHLLFHTDGTPIPAVSRPAARANNGEEFDNFEFLAGDPGPEQRVVSVSARSVRAEDGARDASFLIFRDVTEEHHLLRAQQEIIATVSHEMRTPLTSIVGFADFTEDSLLELPESPAREDSLEQLTVIRRNAEKLSKLVEDLLLEQQAVVGRLTLDLDEVNMAVLIADCVKAFQPLAAQRGISLEVDLESDGEIFADRLRISQVMDNLVGNALKYTQPGGHVTITAGAAWGEAGGTFVQVADDGPGMTQSEASQVFTPFYRAPAARQSATAGAGLGLSLSQSIIEAHGGTITVKSAPGEGTRFRFTLGSSSARGMYTVGN</sequence>
<keyword evidence="5" id="KW-0808">Transferase</keyword>
<keyword evidence="8" id="KW-1133">Transmembrane helix</keyword>
<dbReference type="InterPro" id="IPR004358">
    <property type="entry name" value="Sig_transdc_His_kin-like_C"/>
</dbReference>
<feature type="domain" description="Histidine kinase" evidence="9">
    <location>
        <begin position="334"/>
        <end position="559"/>
    </location>
</feature>
<dbReference type="CDD" id="cd00075">
    <property type="entry name" value="HATPase"/>
    <property type="match status" value="1"/>
</dbReference>
<dbReference type="Gene3D" id="3.30.450.20">
    <property type="entry name" value="PAS domain"/>
    <property type="match status" value="1"/>
</dbReference>
<dbReference type="Pfam" id="PF00512">
    <property type="entry name" value="HisKA"/>
    <property type="match status" value="1"/>
</dbReference>
<feature type="transmembrane region" description="Helical" evidence="8">
    <location>
        <begin position="48"/>
        <end position="68"/>
    </location>
</feature>
<organism evidence="10 11">
    <name type="scientific">Nesterenkonia halotolerans</name>
    <dbReference type="NCBI Taxonomy" id="225325"/>
    <lineage>
        <taxon>Bacteria</taxon>
        <taxon>Bacillati</taxon>
        <taxon>Actinomycetota</taxon>
        <taxon>Actinomycetes</taxon>
        <taxon>Micrococcales</taxon>
        <taxon>Micrococcaceae</taxon>
        <taxon>Nesterenkonia</taxon>
    </lineage>
</organism>
<feature type="transmembrane region" description="Helical" evidence="8">
    <location>
        <begin position="80"/>
        <end position="97"/>
    </location>
</feature>
<dbReference type="PRINTS" id="PR00344">
    <property type="entry name" value="BCTRLSENSOR"/>
</dbReference>
<protein>
    <recommendedName>
        <fullName evidence="3">histidine kinase</fullName>
        <ecNumber evidence="3">2.7.13.3</ecNumber>
    </recommendedName>
</protein>
<gene>
    <name evidence="10" type="ORF">H4W26_001320</name>
</gene>
<dbReference type="InterPro" id="IPR013656">
    <property type="entry name" value="PAS_4"/>
</dbReference>
<evidence type="ECO:0000313" key="10">
    <source>
        <dbReference type="EMBL" id="MBE1514565.1"/>
    </source>
</evidence>
<dbReference type="InterPro" id="IPR036890">
    <property type="entry name" value="HATPase_C_sf"/>
</dbReference>
<evidence type="ECO:0000259" key="9">
    <source>
        <dbReference type="PROSITE" id="PS50109"/>
    </source>
</evidence>
<comment type="subcellular location">
    <subcellularLocation>
        <location evidence="2">Cell membrane</location>
    </subcellularLocation>
</comment>
<feature type="transmembrane region" description="Helical" evidence="8">
    <location>
        <begin position="126"/>
        <end position="143"/>
    </location>
</feature>
<comment type="caution">
    <text evidence="10">The sequence shown here is derived from an EMBL/GenBank/DDBJ whole genome shotgun (WGS) entry which is preliminary data.</text>
</comment>
<dbReference type="InterPro" id="IPR035965">
    <property type="entry name" value="PAS-like_dom_sf"/>
</dbReference>
<keyword evidence="8" id="KW-0472">Membrane</keyword>
<dbReference type="GO" id="GO:0016301">
    <property type="term" value="F:kinase activity"/>
    <property type="evidence" value="ECO:0007669"/>
    <property type="project" value="UniProtKB-KW"/>
</dbReference>
<evidence type="ECO:0000256" key="6">
    <source>
        <dbReference type="ARBA" id="ARBA00022777"/>
    </source>
</evidence>
<dbReference type="SUPFAM" id="SSF55785">
    <property type="entry name" value="PYP-like sensor domain (PAS domain)"/>
    <property type="match status" value="1"/>
</dbReference>
<dbReference type="InterPro" id="IPR003661">
    <property type="entry name" value="HisK_dim/P_dom"/>
</dbReference>
<evidence type="ECO:0000256" key="7">
    <source>
        <dbReference type="ARBA" id="ARBA00023012"/>
    </source>
</evidence>
<dbReference type="EC" id="2.7.13.3" evidence="3"/>
<proteinExistence type="predicted"/>
<dbReference type="Pfam" id="PF02518">
    <property type="entry name" value="HATPase_c"/>
    <property type="match status" value="1"/>
</dbReference>
<evidence type="ECO:0000256" key="5">
    <source>
        <dbReference type="ARBA" id="ARBA00022679"/>
    </source>
</evidence>
<dbReference type="EMBL" id="JADBEE010000001">
    <property type="protein sequence ID" value="MBE1514565.1"/>
    <property type="molecule type" value="Genomic_DNA"/>
</dbReference>
<feature type="transmembrane region" description="Helical" evidence="8">
    <location>
        <begin position="20"/>
        <end position="42"/>
    </location>
</feature>
<dbReference type="Gene3D" id="1.10.287.130">
    <property type="match status" value="1"/>
</dbReference>
<keyword evidence="4" id="KW-0597">Phosphoprotein</keyword>
<evidence type="ECO:0000256" key="1">
    <source>
        <dbReference type="ARBA" id="ARBA00000085"/>
    </source>
</evidence>
<dbReference type="SUPFAM" id="SSF47384">
    <property type="entry name" value="Homodimeric domain of signal transducing histidine kinase"/>
    <property type="match status" value="1"/>
</dbReference>
<dbReference type="RefSeq" id="WP_192591303.1">
    <property type="nucleotide sequence ID" value="NZ_JADBEE010000001.1"/>
</dbReference>
<dbReference type="PANTHER" id="PTHR43047:SF72">
    <property type="entry name" value="OSMOSENSING HISTIDINE PROTEIN KINASE SLN1"/>
    <property type="match status" value="1"/>
</dbReference>
<dbReference type="SUPFAM" id="SSF55874">
    <property type="entry name" value="ATPase domain of HSP90 chaperone/DNA topoisomerase II/histidine kinase"/>
    <property type="match status" value="1"/>
</dbReference>
<dbReference type="InterPro" id="IPR005467">
    <property type="entry name" value="His_kinase_dom"/>
</dbReference>
<accession>A0ABR9J6E8</accession>
<dbReference type="InterPro" id="IPR003594">
    <property type="entry name" value="HATPase_dom"/>
</dbReference>
<dbReference type="PANTHER" id="PTHR43047">
    <property type="entry name" value="TWO-COMPONENT HISTIDINE PROTEIN KINASE"/>
    <property type="match status" value="1"/>
</dbReference>
<evidence type="ECO:0000313" key="11">
    <source>
        <dbReference type="Proteomes" id="UP000636579"/>
    </source>
</evidence>
<evidence type="ECO:0000256" key="4">
    <source>
        <dbReference type="ARBA" id="ARBA00022553"/>
    </source>
</evidence>
<evidence type="ECO:0000256" key="8">
    <source>
        <dbReference type="SAM" id="Phobius"/>
    </source>
</evidence>
<name>A0ABR9J6E8_9MICC</name>
<dbReference type="SMART" id="SM00388">
    <property type="entry name" value="HisKA"/>
    <property type="match status" value="1"/>
</dbReference>
<keyword evidence="6 10" id="KW-0418">Kinase</keyword>